<comment type="caution">
    <text evidence="20">Lacks conserved residue(s) required for the propagation of feature annotation.</text>
</comment>
<dbReference type="SMART" id="SM00473">
    <property type="entry name" value="PAN_AP"/>
    <property type="match status" value="1"/>
</dbReference>
<dbReference type="STRING" id="57577.A0A2K3P2Q7"/>
<dbReference type="CDD" id="cd01098">
    <property type="entry name" value="PAN_AP_plant"/>
    <property type="match status" value="1"/>
</dbReference>
<dbReference type="GO" id="GO:0048544">
    <property type="term" value="P:recognition of pollen"/>
    <property type="evidence" value="ECO:0007669"/>
    <property type="project" value="InterPro"/>
</dbReference>
<proteinExistence type="predicted"/>
<evidence type="ECO:0000256" key="6">
    <source>
        <dbReference type="ARBA" id="ARBA00022536"/>
    </source>
</evidence>
<feature type="domain" description="EGF-like" evidence="24">
    <location>
        <begin position="127"/>
        <end position="163"/>
    </location>
</feature>
<dbReference type="Gene3D" id="1.10.510.10">
    <property type="entry name" value="Transferase(Phosphotransferase) domain 1"/>
    <property type="match status" value="1"/>
</dbReference>
<keyword evidence="9" id="KW-0732">Signal</keyword>
<name>A0A2K3P2Q7_TRIPR</name>
<organism evidence="26 27">
    <name type="scientific">Trifolium pratense</name>
    <name type="common">Red clover</name>
    <dbReference type="NCBI Taxonomy" id="57577"/>
    <lineage>
        <taxon>Eukaryota</taxon>
        <taxon>Viridiplantae</taxon>
        <taxon>Streptophyta</taxon>
        <taxon>Embryophyta</taxon>
        <taxon>Tracheophyta</taxon>
        <taxon>Spermatophyta</taxon>
        <taxon>Magnoliopsida</taxon>
        <taxon>eudicotyledons</taxon>
        <taxon>Gunneridae</taxon>
        <taxon>Pentapetalae</taxon>
        <taxon>rosids</taxon>
        <taxon>fabids</taxon>
        <taxon>Fabales</taxon>
        <taxon>Fabaceae</taxon>
        <taxon>Papilionoideae</taxon>
        <taxon>50 kb inversion clade</taxon>
        <taxon>NPAAA clade</taxon>
        <taxon>Hologalegina</taxon>
        <taxon>IRL clade</taxon>
        <taxon>Trifolieae</taxon>
        <taxon>Trifolium</taxon>
    </lineage>
</organism>
<evidence type="ECO:0000256" key="5">
    <source>
        <dbReference type="ARBA" id="ARBA00022527"/>
    </source>
</evidence>
<keyword evidence="17" id="KW-0325">Glycoprotein</keyword>
<dbReference type="Gene3D" id="3.30.200.20">
    <property type="entry name" value="Phosphorylase Kinase, domain 1"/>
    <property type="match status" value="1"/>
</dbReference>
<dbReference type="AlphaFoldDB" id="A0A2K3P2Q7"/>
<dbReference type="InterPro" id="IPR000858">
    <property type="entry name" value="S_locus_glycoprot_dom"/>
</dbReference>
<keyword evidence="16 26" id="KW-0675">Receptor</keyword>
<evidence type="ECO:0000256" key="20">
    <source>
        <dbReference type="PROSITE-ProRule" id="PRU00076"/>
    </source>
</evidence>
<dbReference type="GO" id="GO:0004674">
    <property type="term" value="F:protein serine/threonine kinase activity"/>
    <property type="evidence" value="ECO:0007669"/>
    <property type="project" value="UniProtKB-KW"/>
</dbReference>
<evidence type="ECO:0000256" key="12">
    <source>
        <dbReference type="ARBA" id="ARBA00022840"/>
    </source>
</evidence>
<evidence type="ECO:0000256" key="17">
    <source>
        <dbReference type="ARBA" id="ARBA00023180"/>
    </source>
</evidence>
<dbReference type="EC" id="2.7.11.1" evidence="3"/>
<keyword evidence="13 22" id="KW-1133">Transmembrane helix</keyword>
<feature type="transmembrane region" description="Helical" evidence="22">
    <location>
        <begin position="280"/>
        <end position="299"/>
    </location>
</feature>
<evidence type="ECO:0000256" key="11">
    <source>
        <dbReference type="ARBA" id="ARBA00022777"/>
    </source>
</evidence>
<keyword evidence="12 21" id="KW-0067">ATP-binding</keyword>
<dbReference type="PROSITE" id="PS00108">
    <property type="entry name" value="PROTEIN_KINASE_ST"/>
    <property type="match status" value="1"/>
</dbReference>
<dbReference type="InterPro" id="IPR017441">
    <property type="entry name" value="Protein_kinase_ATP_BS"/>
</dbReference>
<comment type="subcellular location">
    <subcellularLocation>
        <location evidence="1">Cell membrane</location>
        <topology evidence="1">Single-pass membrane protein</topology>
    </subcellularLocation>
    <subcellularLocation>
        <location evidence="2">Membrane</location>
        <topology evidence="2">Single-pass type I membrane protein</topology>
    </subcellularLocation>
</comment>
<evidence type="ECO:0000259" key="23">
    <source>
        <dbReference type="PROSITE" id="PS50011"/>
    </source>
</evidence>
<keyword evidence="15" id="KW-1015">Disulfide bond</keyword>
<dbReference type="PROSITE" id="PS50026">
    <property type="entry name" value="EGF_3"/>
    <property type="match status" value="1"/>
</dbReference>
<keyword evidence="8 22" id="KW-0812">Transmembrane</keyword>
<dbReference type="PROSITE" id="PS50948">
    <property type="entry name" value="PAN"/>
    <property type="match status" value="1"/>
</dbReference>
<sequence length="657" mass="75103">MKLGWDLKRNLSKCLKAWKSDDDPTPGNFTWCVVLNPYPDIYMMKGEKKYHRLGPWNGLRFSGMPEMKPNPVFSYKFVYNKEEVYYSWSFNDSSLISTVVLNQTSYQRPRYVWSKAEESWMLYSRMPGDYCDLYSLCGVNGYCSSTNSPICECLNGFKPNFPEKWNSMDWSDGCVRNHQLNCINEGFVSVPNLKIPDTKNTSVDHDESIGLEQCRAKCLKICSCMAYTNTNISGAGSGCVMWFGDLIDIKFIPLGGQVLYIRMPASELDDEHRRNLRKKVLIVVFAALGMLLLAIYFFYRFRRRSVVGTSKSEGDYERHENDMDLPLLNLSTIIIATDNFSEKNKIGEGGFGAVYLGKLGSGLEIAVKRLSQSSKQGMREFINEVKLIANVQHRNLVKLIGCCIQRHEKLLVYEYMSNGSLDYFIFDHTRSQLLDWPKRFHIICGIARGLMYLHQDSRLRIIHRDLKTSNVLLDDTMNPKISDFGMARTFGGNQIEGNTNIIVGTYGYMAPEYAIDGQFSVKSDVFSFGVLILEIICGKKNRVRYRAKQTLNLVAYAWTFWKHERALQIIDSNIEDSSIVSEVSRCIHVALLCVQQYPEDRPTMADVILMLGSEMSLDEPKEPGFIKRRESIEANSSSSRKDISSNYELTITSLSVR</sequence>
<evidence type="ECO:0000256" key="14">
    <source>
        <dbReference type="ARBA" id="ARBA00023136"/>
    </source>
</evidence>
<evidence type="ECO:0000256" key="10">
    <source>
        <dbReference type="ARBA" id="ARBA00022741"/>
    </source>
</evidence>
<evidence type="ECO:0000256" key="18">
    <source>
        <dbReference type="ARBA" id="ARBA00047899"/>
    </source>
</evidence>
<feature type="binding site" evidence="21">
    <location>
        <position position="368"/>
    </location>
    <ligand>
        <name>ATP</name>
        <dbReference type="ChEBI" id="CHEBI:30616"/>
    </ligand>
</feature>
<evidence type="ECO:0000256" key="15">
    <source>
        <dbReference type="ARBA" id="ARBA00023157"/>
    </source>
</evidence>
<feature type="domain" description="Apple" evidence="25">
    <location>
        <begin position="182"/>
        <end position="265"/>
    </location>
</feature>
<reference evidence="26 27" key="1">
    <citation type="journal article" date="2014" name="Am. J. Bot.">
        <title>Genome assembly and annotation for red clover (Trifolium pratense; Fabaceae).</title>
        <authorList>
            <person name="Istvanek J."/>
            <person name="Jaros M."/>
            <person name="Krenek A."/>
            <person name="Repkova J."/>
        </authorList>
    </citation>
    <scope>NUCLEOTIDE SEQUENCE [LARGE SCALE GENOMIC DNA]</scope>
    <source>
        <strain evidence="27">cv. Tatra</strain>
        <tissue evidence="26">Young leaves</tissue>
    </source>
</reference>
<evidence type="ECO:0000256" key="3">
    <source>
        <dbReference type="ARBA" id="ARBA00012513"/>
    </source>
</evidence>
<dbReference type="InterPro" id="IPR000742">
    <property type="entry name" value="EGF"/>
</dbReference>
<evidence type="ECO:0000259" key="25">
    <source>
        <dbReference type="PROSITE" id="PS50948"/>
    </source>
</evidence>
<dbReference type="PANTHER" id="PTHR27002:SF646">
    <property type="entry name" value="NON-SPECIFIC SERINE_THREONINE PROTEIN KINASE"/>
    <property type="match status" value="1"/>
</dbReference>
<protein>
    <recommendedName>
        <fullName evidence="3">non-specific serine/threonine protein kinase</fullName>
        <ecNumber evidence="3">2.7.11.1</ecNumber>
    </recommendedName>
</protein>
<evidence type="ECO:0000259" key="24">
    <source>
        <dbReference type="PROSITE" id="PS50026"/>
    </source>
</evidence>
<evidence type="ECO:0000313" key="26">
    <source>
        <dbReference type="EMBL" id="PNY09523.1"/>
    </source>
</evidence>
<keyword evidence="7" id="KW-0808">Transferase</keyword>
<keyword evidence="5" id="KW-0723">Serine/threonine-protein kinase</keyword>
<dbReference type="CDD" id="cd14066">
    <property type="entry name" value="STKc_IRAK"/>
    <property type="match status" value="1"/>
</dbReference>
<evidence type="ECO:0000256" key="4">
    <source>
        <dbReference type="ARBA" id="ARBA00022475"/>
    </source>
</evidence>
<evidence type="ECO:0000256" key="13">
    <source>
        <dbReference type="ARBA" id="ARBA00022989"/>
    </source>
</evidence>
<keyword evidence="6 20" id="KW-0245">EGF-like domain</keyword>
<keyword evidence="10 21" id="KW-0547">Nucleotide-binding</keyword>
<keyword evidence="11 26" id="KW-0418">Kinase</keyword>
<dbReference type="InterPro" id="IPR001245">
    <property type="entry name" value="Ser-Thr/Tyr_kinase_cat_dom"/>
</dbReference>
<evidence type="ECO:0000256" key="1">
    <source>
        <dbReference type="ARBA" id="ARBA00004162"/>
    </source>
</evidence>
<dbReference type="PROSITE" id="PS00107">
    <property type="entry name" value="PROTEIN_KINASE_ATP"/>
    <property type="match status" value="1"/>
</dbReference>
<dbReference type="GO" id="GO:0030246">
    <property type="term" value="F:carbohydrate binding"/>
    <property type="evidence" value="ECO:0007669"/>
    <property type="project" value="UniProtKB-KW"/>
</dbReference>
<dbReference type="GO" id="GO:0005886">
    <property type="term" value="C:plasma membrane"/>
    <property type="evidence" value="ECO:0007669"/>
    <property type="project" value="UniProtKB-SubCell"/>
</dbReference>
<dbReference type="PROSITE" id="PS50011">
    <property type="entry name" value="PROTEIN_KINASE_DOM"/>
    <property type="match status" value="1"/>
</dbReference>
<dbReference type="Pfam" id="PF00954">
    <property type="entry name" value="S_locus_glycop"/>
    <property type="match status" value="1"/>
</dbReference>
<evidence type="ECO:0000313" key="27">
    <source>
        <dbReference type="Proteomes" id="UP000236291"/>
    </source>
</evidence>
<evidence type="ECO:0000256" key="7">
    <source>
        <dbReference type="ARBA" id="ARBA00022679"/>
    </source>
</evidence>
<comment type="catalytic activity">
    <reaction evidence="18">
        <text>L-threonyl-[protein] + ATP = O-phospho-L-threonyl-[protein] + ADP + H(+)</text>
        <dbReference type="Rhea" id="RHEA:46608"/>
        <dbReference type="Rhea" id="RHEA-COMP:11060"/>
        <dbReference type="Rhea" id="RHEA-COMP:11605"/>
        <dbReference type="ChEBI" id="CHEBI:15378"/>
        <dbReference type="ChEBI" id="CHEBI:30013"/>
        <dbReference type="ChEBI" id="CHEBI:30616"/>
        <dbReference type="ChEBI" id="CHEBI:61977"/>
        <dbReference type="ChEBI" id="CHEBI:456216"/>
        <dbReference type="EC" id="2.7.11.1"/>
    </reaction>
</comment>
<dbReference type="FunFam" id="1.10.510.10:FF:000060">
    <property type="entry name" value="G-type lectin S-receptor-like serine/threonine-protein kinase"/>
    <property type="match status" value="1"/>
</dbReference>
<dbReference type="SMART" id="SM00220">
    <property type="entry name" value="S_TKc"/>
    <property type="match status" value="1"/>
</dbReference>
<dbReference type="Pfam" id="PF07714">
    <property type="entry name" value="PK_Tyr_Ser-Thr"/>
    <property type="match status" value="1"/>
</dbReference>
<evidence type="ECO:0000256" key="22">
    <source>
        <dbReference type="SAM" id="Phobius"/>
    </source>
</evidence>
<dbReference type="InterPro" id="IPR003609">
    <property type="entry name" value="Pan_app"/>
</dbReference>
<dbReference type="InterPro" id="IPR008271">
    <property type="entry name" value="Ser/Thr_kinase_AS"/>
</dbReference>
<gene>
    <name evidence="26" type="ORF">L195_g006076</name>
</gene>
<evidence type="ECO:0000256" key="16">
    <source>
        <dbReference type="ARBA" id="ARBA00023170"/>
    </source>
</evidence>
<dbReference type="PANTHER" id="PTHR27002">
    <property type="entry name" value="RECEPTOR-LIKE SERINE/THREONINE-PROTEIN KINASE SD1-8"/>
    <property type="match status" value="1"/>
</dbReference>
<evidence type="ECO:0000256" key="8">
    <source>
        <dbReference type="ARBA" id="ARBA00022692"/>
    </source>
</evidence>
<dbReference type="GO" id="GO:0005524">
    <property type="term" value="F:ATP binding"/>
    <property type="evidence" value="ECO:0007669"/>
    <property type="project" value="UniProtKB-UniRule"/>
</dbReference>
<evidence type="ECO:0000256" key="9">
    <source>
        <dbReference type="ARBA" id="ARBA00022729"/>
    </source>
</evidence>
<dbReference type="FunFam" id="3.30.200.20:FF:000145">
    <property type="entry name" value="receptor-like serine/threonine-protein kinase SD1-8"/>
    <property type="match status" value="1"/>
</dbReference>
<dbReference type="EMBL" id="ASHM01003202">
    <property type="protein sequence ID" value="PNY09523.1"/>
    <property type="molecule type" value="Genomic_DNA"/>
</dbReference>
<keyword evidence="4" id="KW-1003">Cell membrane</keyword>
<comment type="caution">
    <text evidence="26">The sequence shown here is derived from an EMBL/GenBank/DDBJ whole genome shotgun (WGS) entry which is preliminary data.</text>
</comment>
<keyword evidence="14 22" id="KW-0472">Membrane</keyword>
<feature type="domain" description="Protein kinase" evidence="23">
    <location>
        <begin position="340"/>
        <end position="617"/>
    </location>
</feature>
<evidence type="ECO:0000256" key="2">
    <source>
        <dbReference type="ARBA" id="ARBA00004479"/>
    </source>
</evidence>
<comment type="catalytic activity">
    <reaction evidence="19">
        <text>L-seryl-[protein] + ATP = O-phospho-L-seryl-[protein] + ADP + H(+)</text>
        <dbReference type="Rhea" id="RHEA:17989"/>
        <dbReference type="Rhea" id="RHEA-COMP:9863"/>
        <dbReference type="Rhea" id="RHEA-COMP:11604"/>
        <dbReference type="ChEBI" id="CHEBI:15378"/>
        <dbReference type="ChEBI" id="CHEBI:29999"/>
        <dbReference type="ChEBI" id="CHEBI:30616"/>
        <dbReference type="ChEBI" id="CHEBI:83421"/>
        <dbReference type="ChEBI" id="CHEBI:456216"/>
        <dbReference type="EC" id="2.7.11.1"/>
    </reaction>
</comment>
<evidence type="ECO:0000256" key="19">
    <source>
        <dbReference type="ARBA" id="ARBA00048679"/>
    </source>
</evidence>
<reference evidence="26 27" key="2">
    <citation type="journal article" date="2017" name="Front. Plant Sci.">
        <title>Gene Classification and Mining of Molecular Markers Useful in Red Clover (Trifolium pratense) Breeding.</title>
        <authorList>
            <person name="Istvanek J."/>
            <person name="Dluhosova J."/>
            <person name="Dluhos P."/>
            <person name="Patkova L."/>
            <person name="Nedelnik J."/>
            <person name="Repkova J."/>
        </authorList>
    </citation>
    <scope>NUCLEOTIDE SEQUENCE [LARGE SCALE GENOMIC DNA]</scope>
    <source>
        <strain evidence="27">cv. Tatra</strain>
        <tissue evidence="26">Young leaves</tissue>
    </source>
</reference>
<accession>A0A2K3P2Q7</accession>
<keyword evidence="26" id="KW-0430">Lectin</keyword>
<dbReference type="SUPFAM" id="SSF56112">
    <property type="entry name" value="Protein kinase-like (PK-like)"/>
    <property type="match status" value="1"/>
</dbReference>
<dbReference type="InterPro" id="IPR011009">
    <property type="entry name" value="Kinase-like_dom_sf"/>
</dbReference>
<dbReference type="Proteomes" id="UP000236291">
    <property type="component" value="Unassembled WGS sequence"/>
</dbReference>
<dbReference type="Pfam" id="PF08276">
    <property type="entry name" value="PAN_2"/>
    <property type="match status" value="1"/>
</dbReference>
<evidence type="ECO:0000256" key="21">
    <source>
        <dbReference type="PROSITE-ProRule" id="PRU10141"/>
    </source>
</evidence>
<dbReference type="InterPro" id="IPR000719">
    <property type="entry name" value="Prot_kinase_dom"/>
</dbReference>